<dbReference type="Proteomes" id="UP000578819">
    <property type="component" value="Unassembled WGS sequence"/>
</dbReference>
<dbReference type="RefSeq" id="WP_184533959.1">
    <property type="nucleotide sequence ID" value="NZ_JACHJW010000001.1"/>
</dbReference>
<dbReference type="InterPro" id="IPR034593">
    <property type="entry name" value="DgoD-like"/>
</dbReference>
<dbReference type="InterPro" id="IPR029065">
    <property type="entry name" value="Enolase_C-like"/>
</dbReference>
<evidence type="ECO:0000259" key="1">
    <source>
        <dbReference type="Pfam" id="PF02746"/>
    </source>
</evidence>
<proteinExistence type="predicted"/>
<dbReference type="Gene3D" id="3.30.390.10">
    <property type="entry name" value="Enolase-like, N-terminal domain"/>
    <property type="match status" value="1"/>
</dbReference>
<dbReference type="EMBL" id="JACHJW010000001">
    <property type="protein sequence ID" value="MBB4957759.1"/>
    <property type="molecule type" value="Genomic_DNA"/>
</dbReference>
<evidence type="ECO:0000313" key="3">
    <source>
        <dbReference type="EMBL" id="MBB4957759.1"/>
    </source>
</evidence>
<dbReference type="SFLD" id="SFLDS00001">
    <property type="entry name" value="Enolase"/>
    <property type="match status" value="1"/>
</dbReference>
<keyword evidence="4" id="KW-1185">Reference proteome</keyword>
<comment type="caution">
    <text evidence="3">The sequence shown here is derived from an EMBL/GenBank/DDBJ whole genome shotgun (WGS) entry which is preliminary data.</text>
</comment>
<dbReference type="InterPro" id="IPR013341">
    <property type="entry name" value="Mandelate_racemase_N_dom"/>
</dbReference>
<evidence type="ECO:0000313" key="4">
    <source>
        <dbReference type="Proteomes" id="UP000578819"/>
    </source>
</evidence>
<feature type="domain" description="Mandelate racemase/muconate lactonizing enzyme N-terminal" evidence="1">
    <location>
        <begin position="30"/>
        <end position="109"/>
    </location>
</feature>
<protein>
    <submittedName>
        <fullName evidence="3">L-alanine-DL-glutamate epimerase-like enolase superfamily enzyme</fullName>
    </submittedName>
</protein>
<dbReference type="SUPFAM" id="SSF51604">
    <property type="entry name" value="Enolase C-terminal domain-like"/>
    <property type="match status" value="1"/>
</dbReference>
<dbReference type="Gene3D" id="3.20.20.120">
    <property type="entry name" value="Enolase-like C-terminal domain"/>
    <property type="match status" value="1"/>
</dbReference>
<dbReference type="AlphaFoldDB" id="A0A7W7SMZ7"/>
<sequence length="345" mass="37274">MAARIEAIRVVTTKAGSSEDATFVALYAAGTIGWYGPVTAEIGRYVEAVLTQPALGEPVNDHQRLHAALCRAIRADTSVVASWAVGAVDCAAWDLHSQLAQVPVADLLGATPQRRVPLYASWLSLDVTNGIPVAAVERVKRDGWHFTKWGLRKNPATDDRTAEAAQLAAAVRAMEAALRQKAAFDAVFTWDPEFAFLFLDELDPASVRWLEDPLPQCDVKTYEALAMSMPLALGERLLLHADAAAILRLKLQAFTLDVVACGGLTRAVDLVTAAQTLGVLVYPHGRSFVPAVHLAAAYPDAIAAVEYRLQWEPVRQQRYAQPWLPSHGAITVPRSPGLGATPRSC</sequence>
<dbReference type="InterPro" id="IPR029017">
    <property type="entry name" value="Enolase-like_N"/>
</dbReference>
<gene>
    <name evidence="3" type="ORF">FHR38_001492</name>
</gene>
<evidence type="ECO:0000259" key="2">
    <source>
        <dbReference type="Pfam" id="PF13378"/>
    </source>
</evidence>
<feature type="domain" description="Enolase C-terminal" evidence="2">
    <location>
        <begin position="135"/>
        <end position="342"/>
    </location>
</feature>
<accession>A0A7W7SMZ7</accession>
<name>A0A7W7SMZ7_9ACTN</name>
<dbReference type="Pfam" id="PF02746">
    <property type="entry name" value="MR_MLE_N"/>
    <property type="match status" value="1"/>
</dbReference>
<organism evidence="3 4">
    <name type="scientific">Micromonospora polyrhachis</name>
    <dbReference type="NCBI Taxonomy" id="1282883"/>
    <lineage>
        <taxon>Bacteria</taxon>
        <taxon>Bacillati</taxon>
        <taxon>Actinomycetota</taxon>
        <taxon>Actinomycetes</taxon>
        <taxon>Micromonosporales</taxon>
        <taxon>Micromonosporaceae</taxon>
        <taxon>Micromonospora</taxon>
    </lineage>
</organism>
<dbReference type="PANTHER" id="PTHR48080">
    <property type="entry name" value="D-GALACTONATE DEHYDRATASE-RELATED"/>
    <property type="match status" value="1"/>
</dbReference>
<dbReference type="SUPFAM" id="SSF54826">
    <property type="entry name" value="Enolase N-terminal domain-like"/>
    <property type="match status" value="1"/>
</dbReference>
<reference evidence="3 4" key="1">
    <citation type="submission" date="2020-08" db="EMBL/GenBank/DDBJ databases">
        <title>Sequencing the genomes of 1000 actinobacteria strains.</title>
        <authorList>
            <person name="Klenk H.-P."/>
        </authorList>
    </citation>
    <scope>NUCLEOTIDE SEQUENCE [LARGE SCALE GENOMIC DNA]</scope>
    <source>
        <strain evidence="3 4">DSM 45886</strain>
    </source>
</reference>
<dbReference type="Pfam" id="PF13378">
    <property type="entry name" value="MR_MLE_C"/>
    <property type="match status" value="1"/>
</dbReference>
<dbReference type="InterPro" id="IPR036849">
    <property type="entry name" value="Enolase-like_C_sf"/>
</dbReference>